<dbReference type="AlphaFoldDB" id="A0A4Y1RE03"/>
<dbReference type="GO" id="GO:0003676">
    <property type="term" value="F:nucleic acid binding"/>
    <property type="evidence" value="ECO:0007669"/>
    <property type="project" value="InterPro"/>
</dbReference>
<organism evidence="7">
    <name type="scientific">Prunus dulcis</name>
    <name type="common">Almond</name>
    <name type="synonym">Amygdalus dulcis</name>
    <dbReference type="NCBI Taxonomy" id="3755"/>
    <lineage>
        <taxon>Eukaryota</taxon>
        <taxon>Viridiplantae</taxon>
        <taxon>Streptophyta</taxon>
        <taxon>Embryophyta</taxon>
        <taxon>Tracheophyta</taxon>
        <taxon>Spermatophyta</taxon>
        <taxon>Magnoliopsida</taxon>
        <taxon>eudicotyledons</taxon>
        <taxon>Gunneridae</taxon>
        <taxon>Pentapetalae</taxon>
        <taxon>rosids</taxon>
        <taxon>fabids</taxon>
        <taxon>Rosales</taxon>
        <taxon>Rosaceae</taxon>
        <taxon>Amygdaloideae</taxon>
        <taxon>Amygdaleae</taxon>
        <taxon>Prunus</taxon>
    </lineage>
</organism>
<dbReference type="PRINTS" id="PR01798">
    <property type="entry name" value="SCOASYNTHASE"/>
</dbReference>
<dbReference type="SUPFAM" id="SSF50249">
    <property type="entry name" value="Nucleic acid-binding proteins"/>
    <property type="match status" value="1"/>
</dbReference>
<dbReference type="InterPro" id="IPR044685">
    <property type="entry name" value="CPD1-like"/>
</dbReference>
<dbReference type="SUPFAM" id="SSF52210">
    <property type="entry name" value="Succinyl-CoA synthetase domains"/>
    <property type="match status" value="1"/>
</dbReference>
<name>A0A4Y1RE03_PRUDU</name>
<dbReference type="InterPro" id="IPR012340">
    <property type="entry name" value="NA-bd_OB-fold"/>
</dbReference>
<reference evidence="7" key="1">
    <citation type="journal article" date="2019" name="Science">
        <title>Mutation of a bHLH transcription factor allowed almond domestication.</title>
        <authorList>
            <person name="Sanchez-Perez R."/>
            <person name="Pavan S."/>
            <person name="Mazzeo R."/>
            <person name="Moldovan C."/>
            <person name="Aiese Cigliano R."/>
            <person name="Del Cueto J."/>
            <person name="Ricciardi F."/>
            <person name="Lotti C."/>
            <person name="Ricciardi L."/>
            <person name="Dicenta F."/>
            <person name="Lopez-Marques R.L."/>
            <person name="Lindberg Moller B."/>
        </authorList>
    </citation>
    <scope>NUCLEOTIDE SEQUENCE</scope>
</reference>
<evidence type="ECO:0000259" key="4">
    <source>
        <dbReference type="Pfam" id="PF00549"/>
    </source>
</evidence>
<dbReference type="PROSITE" id="PS00399">
    <property type="entry name" value="SUCCINYL_COA_LIG_2"/>
    <property type="match status" value="1"/>
</dbReference>
<dbReference type="CDD" id="cd04462">
    <property type="entry name" value="S1_RNAPII_Rpb7"/>
    <property type="match status" value="1"/>
</dbReference>
<evidence type="ECO:0000256" key="1">
    <source>
        <dbReference type="ARBA" id="ARBA00011412"/>
    </source>
</evidence>
<dbReference type="GO" id="GO:0009706">
    <property type="term" value="C:chloroplast inner membrane"/>
    <property type="evidence" value="ECO:0007669"/>
    <property type="project" value="TreeGrafter"/>
</dbReference>
<dbReference type="Pfam" id="PF25515">
    <property type="entry name" value="Arm_PDR"/>
    <property type="match status" value="1"/>
</dbReference>
<evidence type="ECO:0000256" key="2">
    <source>
        <dbReference type="ARBA" id="ARBA00022478"/>
    </source>
</evidence>
<dbReference type="Gene3D" id="3.40.50.261">
    <property type="entry name" value="Succinyl-CoA synthetase domains"/>
    <property type="match status" value="1"/>
</dbReference>
<dbReference type="InterPro" id="IPR017440">
    <property type="entry name" value="Cit_synth/succinyl-CoA_lig_AS"/>
</dbReference>
<evidence type="ECO:0000256" key="3">
    <source>
        <dbReference type="ARBA" id="ARBA00023163"/>
    </source>
</evidence>
<proteinExistence type="predicted"/>
<dbReference type="Gene3D" id="2.40.50.140">
    <property type="entry name" value="Nucleic acid-binding proteins"/>
    <property type="match status" value="1"/>
</dbReference>
<sequence length="546" mass="59299">MIGDCHCLPDAVKEDVLPYSVGKKHAASSSSLWPQSPGQHGFVVAITGIENIGKGLIRDGTGFVSFPVKYQCVVFRPFKGEILEAVVTMVNKMGFFAEAGPVQIFVSNHLIPDDMEFQSGDMPNYTTSDGSVKIQKDSEVRLKIIGTRVDATEILIGVTDQAEKDEVVKSVMDLKSAEIEEGYTMDAVASRQGLLMDVRDKLLFEPEYAGNIKEKIPPKSSLRIAWAWLPGALCLLQEVGEVKLVQDIGHVAVQHPDAKPYVHDLLLSMALAECGTAKIGFEKNKVSQGFEALARAQSLLRSKKSFGKITLLSQIEESLEEVAPACTLELLGMPHSPENAERRRGAIAALRELVRQGLGVETSCRVQDWPYFLSQAFNRLMALEIVDLLPWDDLAITRKNKKSLESQDQRVVIDFNCFYMVLIAHIALGFSSKQKELIDKAKTICECLIASEGIIPIGEIGGTAEEDAAALIKESGTEKPIVAFIAGLTAPPGLRMGHAGAIVSGGKGTAQDKIKTLREAGVTVVESPAKIGVAMLDVFKQRGLVN</sequence>
<dbReference type="InterPro" id="IPR005811">
    <property type="entry name" value="SUCC_ACL_C"/>
</dbReference>
<dbReference type="InterPro" id="IPR003029">
    <property type="entry name" value="S1_domain"/>
</dbReference>
<dbReference type="EMBL" id="AP019300">
    <property type="protein sequence ID" value="BBH02196.1"/>
    <property type="molecule type" value="Genomic_DNA"/>
</dbReference>
<dbReference type="InterPro" id="IPR036898">
    <property type="entry name" value="RNA_pol_Rpb7-like_N_sf"/>
</dbReference>
<dbReference type="GO" id="GO:0003824">
    <property type="term" value="F:catalytic activity"/>
    <property type="evidence" value="ECO:0007669"/>
    <property type="project" value="InterPro"/>
</dbReference>
<dbReference type="GO" id="GO:0000428">
    <property type="term" value="C:DNA-directed RNA polymerase complex"/>
    <property type="evidence" value="ECO:0007669"/>
    <property type="project" value="UniProtKB-KW"/>
</dbReference>
<evidence type="ECO:0000313" key="7">
    <source>
        <dbReference type="EMBL" id="BBH02196.1"/>
    </source>
</evidence>
<dbReference type="Pfam" id="PF00549">
    <property type="entry name" value="Ligase_CoA"/>
    <property type="match status" value="1"/>
</dbReference>
<accession>A0A4Y1RE03</accession>
<dbReference type="FunFam" id="2.40.50.140:FF:000043">
    <property type="entry name" value="DNA-directed RNA polymerase II subunit RPB7"/>
    <property type="match status" value="1"/>
</dbReference>
<gene>
    <name evidence="7" type="ORF">Prudu_012694</name>
</gene>
<protein>
    <submittedName>
        <fullName evidence="7">Paralog of ARC6</fullName>
    </submittedName>
</protein>
<dbReference type="GO" id="GO:0010020">
    <property type="term" value="P:chloroplast fission"/>
    <property type="evidence" value="ECO:0007669"/>
    <property type="project" value="TreeGrafter"/>
</dbReference>
<feature type="domain" description="S1 motif" evidence="5">
    <location>
        <begin position="77"/>
        <end position="154"/>
    </location>
</feature>
<keyword evidence="3" id="KW-0804">Transcription</keyword>
<dbReference type="Gene3D" id="3.30.1490.120">
    <property type="entry name" value="RNA polymerase Rpb7-like, N-terminal domain"/>
    <property type="match status" value="1"/>
</dbReference>
<comment type="subunit">
    <text evidence="1">Heterooctamer of 4 alpha and 4 beta chains.</text>
</comment>
<feature type="domain" description="Plastid division protein CDP1-like 1st alpha solenoid" evidence="6">
    <location>
        <begin position="223"/>
        <end position="370"/>
    </location>
</feature>
<dbReference type="PANTHER" id="PTHR33925">
    <property type="entry name" value="PLASTID DIVISION PROTEIN CDP1, CHLOROPLASTIC-RELATED"/>
    <property type="match status" value="1"/>
</dbReference>
<evidence type="ECO:0000259" key="6">
    <source>
        <dbReference type="Pfam" id="PF25515"/>
    </source>
</evidence>
<feature type="domain" description="ATP-citrate synthase/succinyl-CoA ligase C-terminal" evidence="4">
    <location>
        <begin position="452"/>
        <end position="522"/>
    </location>
</feature>
<dbReference type="PANTHER" id="PTHR33925:SF2">
    <property type="entry name" value="PLASTID DIVISION PROTEIN CDP1, CHLOROPLASTIC"/>
    <property type="match status" value="1"/>
</dbReference>
<dbReference type="Pfam" id="PF00575">
    <property type="entry name" value="S1"/>
    <property type="match status" value="1"/>
</dbReference>
<dbReference type="SUPFAM" id="SSF88798">
    <property type="entry name" value="N-terminal, heterodimerisation domain of RBP7 (RpoE)"/>
    <property type="match status" value="1"/>
</dbReference>
<keyword evidence="2" id="KW-0240">DNA-directed RNA polymerase</keyword>
<dbReference type="InterPro" id="IPR058032">
    <property type="entry name" value="CDP1-like_a_solenoid_1"/>
</dbReference>
<evidence type="ECO:0000259" key="5">
    <source>
        <dbReference type="Pfam" id="PF00575"/>
    </source>
</evidence>
<dbReference type="InterPro" id="IPR016102">
    <property type="entry name" value="Succinyl-CoA_synth-like"/>
</dbReference>